<gene>
    <name evidence="2" type="ORF">EV197_2349</name>
</gene>
<dbReference type="InterPro" id="IPR025665">
    <property type="entry name" value="Beta-barrel_OMP_2"/>
</dbReference>
<dbReference type="Pfam" id="PF13568">
    <property type="entry name" value="OMP_b-brl_2"/>
    <property type="match status" value="1"/>
</dbReference>
<feature type="domain" description="Outer membrane protein beta-barrel" evidence="1">
    <location>
        <begin position="20"/>
        <end position="172"/>
    </location>
</feature>
<dbReference type="InterPro" id="IPR011250">
    <property type="entry name" value="OMP/PagP_B-barrel"/>
</dbReference>
<dbReference type="AlphaFoldDB" id="A0A4Q7P326"/>
<evidence type="ECO:0000259" key="1">
    <source>
        <dbReference type="Pfam" id="PF13568"/>
    </source>
</evidence>
<dbReference type="EMBL" id="SGXE01000002">
    <property type="protein sequence ID" value="RZS93768.1"/>
    <property type="molecule type" value="Genomic_DNA"/>
</dbReference>
<proteinExistence type="predicted"/>
<dbReference type="RefSeq" id="WP_165389048.1">
    <property type="nucleotide sequence ID" value="NZ_SGXE01000002.1"/>
</dbReference>
<comment type="caution">
    <text evidence="2">The sequence shown here is derived from an EMBL/GenBank/DDBJ whole genome shotgun (WGS) entry which is preliminary data.</text>
</comment>
<sequence length="210" mass="23540">MLNKIIPILIALFLINLSCFAQDEERLYTRAGFKIGLNYANVSGDLDSDARTRLHLGAVLEFPLNYKTFIQVEALYSAQGYTIGSGDAENDISLNYLALPIIGKYEFAKGFSIETGPRFATLASVTDSENTDTDEFYDSFSDFDFGWDIGLGYKFESGMFFQARYTFGLSDINNIQGSNSSFNTSLAQLSIGYLFKTRNNRRPFDEQQGN</sequence>
<keyword evidence="3" id="KW-1185">Reference proteome</keyword>
<name>A0A4Q7P326_9FLAO</name>
<dbReference type="Proteomes" id="UP000292262">
    <property type="component" value="Unassembled WGS sequence"/>
</dbReference>
<reference evidence="2 3" key="1">
    <citation type="submission" date="2019-02" db="EMBL/GenBank/DDBJ databases">
        <title>Genomic Encyclopedia of Type Strains, Phase IV (KMG-IV): sequencing the most valuable type-strain genomes for metagenomic binning, comparative biology and taxonomic classification.</title>
        <authorList>
            <person name="Goeker M."/>
        </authorList>
    </citation>
    <scope>NUCLEOTIDE SEQUENCE [LARGE SCALE GENOMIC DNA]</scope>
    <source>
        <strain evidence="2 3">DSM 17196</strain>
    </source>
</reference>
<evidence type="ECO:0000313" key="2">
    <source>
        <dbReference type="EMBL" id="RZS93768.1"/>
    </source>
</evidence>
<evidence type="ECO:0000313" key="3">
    <source>
        <dbReference type="Proteomes" id="UP000292262"/>
    </source>
</evidence>
<organism evidence="2 3">
    <name type="scientific">Aquimarina brevivitae</name>
    <dbReference type="NCBI Taxonomy" id="323412"/>
    <lineage>
        <taxon>Bacteria</taxon>
        <taxon>Pseudomonadati</taxon>
        <taxon>Bacteroidota</taxon>
        <taxon>Flavobacteriia</taxon>
        <taxon>Flavobacteriales</taxon>
        <taxon>Flavobacteriaceae</taxon>
        <taxon>Aquimarina</taxon>
    </lineage>
</organism>
<dbReference type="SUPFAM" id="SSF56925">
    <property type="entry name" value="OMPA-like"/>
    <property type="match status" value="1"/>
</dbReference>
<protein>
    <submittedName>
        <fullName evidence="2">Outer membrane protein with beta-barrel domain</fullName>
    </submittedName>
</protein>
<accession>A0A4Q7P326</accession>